<dbReference type="SUPFAM" id="SSF48371">
    <property type="entry name" value="ARM repeat"/>
    <property type="match status" value="1"/>
</dbReference>
<protein>
    <recommendedName>
        <fullName evidence="9">Cyclin-dependent kinase 2 homolog</fullName>
        <ecNumber evidence="2">2.7.11.22</ecNumber>
    </recommendedName>
    <alternativeName>
        <fullName evidence="10">Cell division control protein 2 homolog</fullName>
    </alternativeName>
    <alternativeName>
        <fullName evidence="11">cdc2-related kinase 2</fullName>
    </alternativeName>
</protein>
<evidence type="ECO:0000313" key="17">
    <source>
        <dbReference type="EMBL" id="CAL4791173.1"/>
    </source>
</evidence>
<evidence type="ECO:0000256" key="4">
    <source>
        <dbReference type="ARBA" id="ARBA00022679"/>
    </source>
</evidence>
<sequence>MGNPPGGVLEADSNALHGVQGDITVEAETVAVNGDTVALPQIDPKTFVACADIQATEAQKLWALQTVSEKFFEGKSQLVVQVIFLLCDRCWAVQRQALLLLQRLGAYINLECICTLQKLMYHPDNVVKLFVARILQNVPSPQAVESSKEVLGSRTVALAAVMQFGKALEFVMECFKQDREIVLAAVTQNGEALSFVGAWQCDEEIVVAAVTQCGSAAQFAAPELIARHPGLQAVLQGRALGLCGNYLVIEEVGRGVYGAVSRAEHVQTGHVVAIKKLHFEADNWADGVPAHVLREVSLLKSFQHKNVVRLLDVLDVGPTDLRLVFEYLPRDLFSLLKELKEQNTVMDMEMLRRFSANLIDGLYACHARSMVHRDLKPQNILLTGDGSLKIADFGLARMMAVPNRTYTLEVVTLWYRAPEMLLGTQTYAYEVDCWSAGCVIAEMALTRPLFPGDSEVDTLFKIFRLFGTPSDQNWPEGTHLRHWKDRFPKWEGTGLQGRLEHRPELRSPGHGDGADLLRRLLCMNPNNRMSSRQAQRHAFCTRDPVPA</sequence>
<evidence type="ECO:0000256" key="7">
    <source>
        <dbReference type="ARBA" id="ARBA00022840"/>
    </source>
</evidence>
<dbReference type="Proteomes" id="UP001152797">
    <property type="component" value="Unassembled WGS sequence"/>
</dbReference>
<dbReference type="Gene3D" id="3.30.200.20">
    <property type="entry name" value="Phosphorylase Kinase, domain 1"/>
    <property type="match status" value="1"/>
</dbReference>
<dbReference type="GO" id="GO:0010468">
    <property type="term" value="P:regulation of gene expression"/>
    <property type="evidence" value="ECO:0007669"/>
    <property type="project" value="TreeGrafter"/>
</dbReference>
<dbReference type="SMART" id="SM00220">
    <property type="entry name" value="S_TKc"/>
    <property type="match status" value="1"/>
</dbReference>
<dbReference type="EC" id="2.7.11.22" evidence="2"/>
<evidence type="ECO:0000256" key="11">
    <source>
        <dbReference type="ARBA" id="ARBA00042858"/>
    </source>
</evidence>
<dbReference type="Pfam" id="PF13475">
    <property type="entry name" value="DUF4116"/>
    <property type="match status" value="1"/>
</dbReference>
<evidence type="ECO:0000256" key="6">
    <source>
        <dbReference type="ARBA" id="ARBA00022777"/>
    </source>
</evidence>
<evidence type="ECO:0000256" key="8">
    <source>
        <dbReference type="ARBA" id="ARBA00038543"/>
    </source>
</evidence>
<dbReference type="EMBL" id="CAMXCT030003334">
    <property type="protein sequence ID" value="CAL4791173.1"/>
    <property type="molecule type" value="Genomic_DNA"/>
</dbReference>
<dbReference type="PROSITE" id="PS00107">
    <property type="entry name" value="PROTEIN_KINASE_ATP"/>
    <property type="match status" value="1"/>
</dbReference>
<dbReference type="InterPro" id="IPR050108">
    <property type="entry name" value="CDK"/>
</dbReference>
<comment type="similarity">
    <text evidence="1">Belongs to the protein kinase superfamily. CMGC Ser/Thr protein kinase family. CDC2/CDKX subfamily.</text>
</comment>
<dbReference type="EMBL" id="CAMXCT010003334">
    <property type="protein sequence ID" value="CAI4003861.1"/>
    <property type="molecule type" value="Genomic_DNA"/>
</dbReference>
<dbReference type="GO" id="GO:0005524">
    <property type="term" value="F:ATP binding"/>
    <property type="evidence" value="ECO:0007669"/>
    <property type="project" value="UniProtKB-UniRule"/>
</dbReference>
<name>A0A9P1D6G1_9DINO</name>
<dbReference type="Gene3D" id="1.10.510.10">
    <property type="entry name" value="Transferase(Phosphotransferase) domain 1"/>
    <property type="match status" value="1"/>
</dbReference>
<dbReference type="SUPFAM" id="SSF56112">
    <property type="entry name" value="Protein kinase-like (PK-like)"/>
    <property type="match status" value="1"/>
</dbReference>
<feature type="binding site" evidence="14">
    <location>
        <position position="276"/>
    </location>
    <ligand>
        <name>ATP</name>
        <dbReference type="ChEBI" id="CHEBI:30616"/>
    </ligand>
</feature>
<reference evidence="16" key="1">
    <citation type="submission" date="2022-10" db="EMBL/GenBank/DDBJ databases">
        <authorList>
            <person name="Chen Y."/>
            <person name="Dougan E. K."/>
            <person name="Chan C."/>
            <person name="Rhodes N."/>
            <person name="Thang M."/>
        </authorList>
    </citation>
    <scope>NUCLEOTIDE SEQUENCE</scope>
</reference>
<feature type="domain" description="Protein kinase" evidence="15">
    <location>
        <begin position="246"/>
        <end position="540"/>
    </location>
</feature>
<keyword evidence="18" id="KW-1185">Reference proteome</keyword>
<dbReference type="InterPro" id="IPR017441">
    <property type="entry name" value="Protein_kinase_ATP_BS"/>
</dbReference>
<keyword evidence="5 14" id="KW-0547">Nucleotide-binding</keyword>
<keyword evidence="3" id="KW-0723">Serine/threonine-protein kinase</keyword>
<dbReference type="InterPro" id="IPR025197">
    <property type="entry name" value="DUF4116"/>
</dbReference>
<evidence type="ECO:0000256" key="12">
    <source>
        <dbReference type="ARBA" id="ARBA00047811"/>
    </source>
</evidence>
<comment type="catalytic activity">
    <reaction evidence="13">
        <text>L-seryl-[protein] + ATP = O-phospho-L-seryl-[protein] + ADP + H(+)</text>
        <dbReference type="Rhea" id="RHEA:17989"/>
        <dbReference type="Rhea" id="RHEA-COMP:9863"/>
        <dbReference type="Rhea" id="RHEA-COMP:11604"/>
        <dbReference type="ChEBI" id="CHEBI:15378"/>
        <dbReference type="ChEBI" id="CHEBI:29999"/>
        <dbReference type="ChEBI" id="CHEBI:30616"/>
        <dbReference type="ChEBI" id="CHEBI:83421"/>
        <dbReference type="ChEBI" id="CHEBI:456216"/>
        <dbReference type="EC" id="2.7.11.22"/>
    </reaction>
</comment>
<dbReference type="PANTHER" id="PTHR24056:SF254">
    <property type="entry name" value="CYCLIN-DEPENDENT KINASE 2"/>
    <property type="match status" value="1"/>
</dbReference>
<dbReference type="GO" id="GO:0010389">
    <property type="term" value="P:regulation of G2/M transition of mitotic cell cycle"/>
    <property type="evidence" value="ECO:0007669"/>
    <property type="project" value="TreeGrafter"/>
</dbReference>
<dbReference type="GO" id="GO:0000307">
    <property type="term" value="C:cyclin-dependent protein kinase holoenzyme complex"/>
    <property type="evidence" value="ECO:0007669"/>
    <property type="project" value="TreeGrafter"/>
</dbReference>
<dbReference type="Pfam" id="PF00069">
    <property type="entry name" value="Pkinase"/>
    <property type="match status" value="1"/>
</dbReference>
<evidence type="ECO:0000256" key="10">
    <source>
        <dbReference type="ARBA" id="ARBA00041902"/>
    </source>
</evidence>
<dbReference type="InterPro" id="IPR008271">
    <property type="entry name" value="Ser/Thr_kinase_AS"/>
</dbReference>
<organism evidence="16">
    <name type="scientific">Cladocopium goreaui</name>
    <dbReference type="NCBI Taxonomy" id="2562237"/>
    <lineage>
        <taxon>Eukaryota</taxon>
        <taxon>Sar</taxon>
        <taxon>Alveolata</taxon>
        <taxon>Dinophyceae</taxon>
        <taxon>Suessiales</taxon>
        <taxon>Symbiodiniaceae</taxon>
        <taxon>Cladocopium</taxon>
    </lineage>
</organism>
<evidence type="ECO:0000256" key="5">
    <source>
        <dbReference type="ARBA" id="ARBA00022741"/>
    </source>
</evidence>
<evidence type="ECO:0000256" key="13">
    <source>
        <dbReference type="ARBA" id="ARBA00048367"/>
    </source>
</evidence>
<evidence type="ECO:0000313" key="18">
    <source>
        <dbReference type="Proteomes" id="UP001152797"/>
    </source>
</evidence>
<evidence type="ECO:0000259" key="15">
    <source>
        <dbReference type="PROSITE" id="PS50011"/>
    </source>
</evidence>
<evidence type="ECO:0000256" key="2">
    <source>
        <dbReference type="ARBA" id="ARBA00012425"/>
    </source>
</evidence>
<dbReference type="OrthoDB" id="412813at2759"/>
<dbReference type="GO" id="GO:0007165">
    <property type="term" value="P:signal transduction"/>
    <property type="evidence" value="ECO:0007669"/>
    <property type="project" value="TreeGrafter"/>
</dbReference>
<dbReference type="InterPro" id="IPR016024">
    <property type="entry name" value="ARM-type_fold"/>
</dbReference>
<keyword evidence="7 14" id="KW-0067">ATP-binding</keyword>
<dbReference type="GO" id="GO:0000082">
    <property type="term" value="P:G1/S transition of mitotic cell cycle"/>
    <property type="evidence" value="ECO:0007669"/>
    <property type="project" value="TreeGrafter"/>
</dbReference>
<reference evidence="17 18" key="2">
    <citation type="submission" date="2024-05" db="EMBL/GenBank/DDBJ databases">
        <authorList>
            <person name="Chen Y."/>
            <person name="Shah S."/>
            <person name="Dougan E. K."/>
            <person name="Thang M."/>
            <person name="Chan C."/>
        </authorList>
    </citation>
    <scope>NUCLEOTIDE SEQUENCE [LARGE SCALE GENOMIC DNA]</scope>
</reference>
<dbReference type="CDD" id="cd07829">
    <property type="entry name" value="STKc_CDK_like"/>
    <property type="match status" value="1"/>
</dbReference>
<dbReference type="InterPro" id="IPR000719">
    <property type="entry name" value="Prot_kinase_dom"/>
</dbReference>
<dbReference type="EMBL" id="CAMXCT020003334">
    <property type="protein sequence ID" value="CAL1157236.1"/>
    <property type="molecule type" value="Genomic_DNA"/>
</dbReference>
<dbReference type="PANTHER" id="PTHR24056">
    <property type="entry name" value="CELL DIVISION PROTEIN KINASE"/>
    <property type="match status" value="1"/>
</dbReference>
<dbReference type="GO" id="GO:0005737">
    <property type="term" value="C:cytoplasm"/>
    <property type="evidence" value="ECO:0007669"/>
    <property type="project" value="TreeGrafter"/>
</dbReference>
<comment type="caution">
    <text evidence="16">The sequence shown here is derived from an EMBL/GenBank/DDBJ whole genome shotgun (WGS) entry which is preliminary data.</text>
</comment>
<dbReference type="GO" id="GO:0005634">
    <property type="term" value="C:nucleus"/>
    <property type="evidence" value="ECO:0007669"/>
    <property type="project" value="TreeGrafter"/>
</dbReference>
<dbReference type="GO" id="GO:0030332">
    <property type="term" value="F:cyclin binding"/>
    <property type="evidence" value="ECO:0007669"/>
    <property type="project" value="TreeGrafter"/>
</dbReference>
<dbReference type="AlphaFoldDB" id="A0A9P1D6G1"/>
<gene>
    <name evidence="16" type="ORF">C1SCF055_LOCUS29689</name>
</gene>
<evidence type="ECO:0000256" key="3">
    <source>
        <dbReference type="ARBA" id="ARBA00022527"/>
    </source>
</evidence>
<keyword evidence="6 17" id="KW-0418">Kinase</keyword>
<accession>A0A9P1D6G1</accession>
<dbReference type="PROSITE" id="PS00108">
    <property type="entry name" value="PROTEIN_KINASE_ST"/>
    <property type="match status" value="1"/>
</dbReference>
<comment type="subunit">
    <text evidence="8">May form a complex composed of at least the catalytic subunit CRK2 and a cyclin.</text>
</comment>
<keyword evidence="4" id="KW-0808">Transferase</keyword>
<evidence type="ECO:0000256" key="14">
    <source>
        <dbReference type="PROSITE-ProRule" id="PRU10141"/>
    </source>
</evidence>
<evidence type="ECO:0000256" key="9">
    <source>
        <dbReference type="ARBA" id="ARBA00039612"/>
    </source>
</evidence>
<dbReference type="PROSITE" id="PS50011">
    <property type="entry name" value="PROTEIN_KINASE_DOM"/>
    <property type="match status" value="1"/>
</dbReference>
<comment type="catalytic activity">
    <reaction evidence="12">
        <text>L-threonyl-[protein] + ATP = O-phospho-L-threonyl-[protein] + ADP + H(+)</text>
        <dbReference type="Rhea" id="RHEA:46608"/>
        <dbReference type="Rhea" id="RHEA-COMP:11060"/>
        <dbReference type="Rhea" id="RHEA-COMP:11605"/>
        <dbReference type="ChEBI" id="CHEBI:15378"/>
        <dbReference type="ChEBI" id="CHEBI:30013"/>
        <dbReference type="ChEBI" id="CHEBI:30616"/>
        <dbReference type="ChEBI" id="CHEBI:61977"/>
        <dbReference type="ChEBI" id="CHEBI:456216"/>
        <dbReference type="EC" id="2.7.11.22"/>
    </reaction>
</comment>
<evidence type="ECO:0000313" key="16">
    <source>
        <dbReference type="EMBL" id="CAI4003861.1"/>
    </source>
</evidence>
<proteinExistence type="inferred from homology"/>
<dbReference type="GO" id="GO:0004693">
    <property type="term" value="F:cyclin-dependent protein serine/threonine kinase activity"/>
    <property type="evidence" value="ECO:0007669"/>
    <property type="project" value="UniProtKB-EC"/>
</dbReference>
<dbReference type="InterPro" id="IPR011009">
    <property type="entry name" value="Kinase-like_dom_sf"/>
</dbReference>
<dbReference type="FunFam" id="1.10.510.10:FF:000611">
    <property type="entry name" value="CMGC family protein kinase"/>
    <property type="match status" value="1"/>
</dbReference>
<evidence type="ECO:0000256" key="1">
    <source>
        <dbReference type="ARBA" id="ARBA00006485"/>
    </source>
</evidence>